<evidence type="ECO:0000256" key="4">
    <source>
        <dbReference type="ARBA" id="ARBA00022989"/>
    </source>
</evidence>
<reference evidence="8" key="1">
    <citation type="journal article" date="2019" name="Int. J. Syst. Evol. Microbiol.">
        <title>The Global Catalogue of Microorganisms (GCM) 10K type strain sequencing project: providing services to taxonomists for standard genome sequencing and annotation.</title>
        <authorList>
            <consortium name="The Broad Institute Genomics Platform"/>
            <consortium name="The Broad Institute Genome Sequencing Center for Infectious Disease"/>
            <person name="Wu L."/>
            <person name="Ma J."/>
        </authorList>
    </citation>
    <scope>NUCLEOTIDE SEQUENCE [LARGE SCALE GENOMIC DNA]</scope>
    <source>
        <strain evidence="8">NBRC 100033</strain>
    </source>
</reference>
<organism evidence="7 8">
    <name type="scientific">Marinospirillum insulare</name>
    <dbReference type="NCBI Taxonomy" id="217169"/>
    <lineage>
        <taxon>Bacteria</taxon>
        <taxon>Pseudomonadati</taxon>
        <taxon>Pseudomonadota</taxon>
        <taxon>Gammaproteobacteria</taxon>
        <taxon>Oceanospirillales</taxon>
        <taxon>Oceanospirillaceae</taxon>
        <taxon>Marinospirillum</taxon>
    </lineage>
</organism>
<feature type="transmembrane region" description="Helical" evidence="6">
    <location>
        <begin position="144"/>
        <end position="164"/>
    </location>
</feature>
<evidence type="ECO:0000256" key="6">
    <source>
        <dbReference type="SAM" id="Phobius"/>
    </source>
</evidence>
<keyword evidence="3 6" id="KW-0812">Transmembrane</keyword>
<dbReference type="PANTHER" id="PTHR30086:SF16">
    <property type="entry name" value="AMINO ACID EFFLUX PERMEASE RHTB FAMILY"/>
    <property type="match status" value="1"/>
</dbReference>
<feature type="transmembrane region" description="Helical" evidence="6">
    <location>
        <begin position="117"/>
        <end position="138"/>
    </location>
</feature>
<evidence type="ECO:0000256" key="5">
    <source>
        <dbReference type="ARBA" id="ARBA00023136"/>
    </source>
</evidence>
<evidence type="ECO:0000313" key="8">
    <source>
        <dbReference type="Proteomes" id="UP001156682"/>
    </source>
</evidence>
<dbReference type="Pfam" id="PF01810">
    <property type="entry name" value="LysE"/>
    <property type="match status" value="1"/>
</dbReference>
<keyword evidence="5 6" id="KW-0472">Membrane</keyword>
<proteinExistence type="predicted"/>
<feature type="transmembrane region" description="Helical" evidence="6">
    <location>
        <begin position="6"/>
        <end position="28"/>
    </location>
</feature>
<feature type="transmembrane region" description="Helical" evidence="6">
    <location>
        <begin position="184"/>
        <end position="202"/>
    </location>
</feature>
<dbReference type="Proteomes" id="UP001156682">
    <property type="component" value="Unassembled WGS sequence"/>
</dbReference>
<feature type="transmembrane region" description="Helical" evidence="6">
    <location>
        <begin position="71"/>
        <end position="88"/>
    </location>
</feature>
<keyword evidence="2" id="KW-1003">Cell membrane</keyword>
<name>A0ABQ6A1J5_9GAMM</name>
<comment type="caution">
    <text evidence="7">The sequence shown here is derived from an EMBL/GenBank/DDBJ whole genome shotgun (WGS) entry which is preliminary data.</text>
</comment>
<dbReference type="InterPro" id="IPR001123">
    <property type="entry name" value="LeuE-type"/>
</dbReference>
<keyword evidence="4 6" id="KW-1133">Transmembrane helix</keyword>
<accession>A0ABQ6A1J5</accession>
<dbReference type="RefSeq" id="WP_027851318.1">
    <property type="nucleotide sequence ID" value="NZ_BSOR01000038.1"/>
</dbReference>
<gene>
    <name evidence="7" type="ORF">GCM10007878_22240</name>
</gene>
<evidence type="ECO:0000313" key="7">
    <source>
        <dbReference type="EMBL" id="GLR64786.1"/>
    </source>
</evidence>
<evidence type="ECO:0000256" key="3">
    <source>
        <dbReference type="ARBA" id="ARBA00022692"/>
    </source>
</evidence>
<evidence type="ECO:0000256" key="1">
    <source>
        <dbReference type="ARBA" id="ARBA00004651"/>
    </source>
</evidence>
<dbReference type="PANTHER" id="PTHR30086">
    <property type="entry name" value="ARGININE EXPORTER PROTEIN ARGO"/>
    <property type="match status" value="1"/>
</dbReference>
<evidence type="ECO:0000256" key="2">
    <source>
        <dbReference type="ARBA" id="ARBA00022475"/>
    </source>
</evidence>
<comment type="subcellular location">
    <subcellularLocation>
        <location evidence="1">Cell membrane</location>
        <topology evidence="1">Multi-pass membrane protein</topology>
    </subcellularLocation>
</comment>
<keyword evidence="8" id="KW-1185">Reference proteome</keyword>
<dbReference type="EMBL" id="BSOR01000038">
    <property type="protein sequence ID" value="GLR64786.1"/>
    <property type="molecule type" value="Genomic_DNA"/>
</dbReference>
<protein>
    <submittedName>
        <fullName evidence="7">Amino acid efflux permease RhtB family protein</fullName>
    </submittedName>
</protein>
<sequence length="203" mass="21970">MTFNDWLSVAAFCFLGAISPGPSLAVILRHTLSGSRRNGMAAAVAHGAGVGIYALAVAMGLGHLIAQYPSAYQAMTYLGAAYLAWLAIQMLRTSTNNKTDDENQVIPSAKVASRDGFLIVFTNPQLIIMLAALFSQFIQPGQSYAIGFLLATTAWIIDTLWYLLVALGLSHSKVLPWLKTQTQWINLISAAILFLLVIRVLTL</sequence>
<feature type="transmembrane region" description="Helical" evidence="6">
    <location>
        <begin position="40"/>
        <end position="65"/>
    </location>
</feature>